<dbReference type="SUPFAM" id="SSF51735">
    <property type="entry name" value="NAD(P)-binding Rossmann-fold domains"/>
    <property type="match status" value="1"/>
</dbReference>
<gene>
    <name evidence="2" type="primary">rfbD</name>
    <name evidence="2" type="ORF">EA473_07670</name>
</gene>
<proteinExistence type="predicted"/>
<dbReference type="PANTHER" id="PTHR10491:SF4">
    <property type="entry name" value="METHIONINE ADENOSYLTRANSFERASE 2 SUBUNIT BETA"/>
    <property type="match status" value="1"/>
</dbReference>
<evidence type="ECO:0000313" key="2">
    <source>
        <dbReference type="EMBL" id="RQG96040.1"/>
    </source>
</evidence>
<feature type="domain" description="RmlD-like substrate binding" evidence="1">
    <location>
        <begin position="1"/>
        <end position="291"/>
    </location>
</feature>
<dbReference type="GO" id="GO:0008831">
    <property type="term" value="F:dTDP-4-dehydrorhamnose reductase activity"/>
    <property type="evidence" value="ECO:0007669"/>
    <property type="project" value="UniProtKB-EC"/>
</dbReference>
<reference evidence="2 3" key="1">
    <citation type="submission" date="2018-10" db="EMBL/GenBank/DDBJ databases">
        <title>Natrarchaeobius chitinivorans gen. nov., sp. nov., and Natrarchaeobius haloalkaliphilus sp. nov., alkaliphilic, chitin-utilizing haloarchaea from hypersaline alkaline lakes.</title>
        <authorList>
            <person name="Sorokin D.Y."/>
            <person name="Elcheninov A.G."/>
            <person name="Kostrikina N.A."/>
            <person name="Bale N.J."/>
            <person name="Sinninghe Damste J.S."/>
            <person name="Khijniak T.V."/>
            <person name="Kublanov I.V."/>
            <person name="Toshchakov S.V."/>
        </authorList>
    </citation>
    <scope>NUCLEOTIDE SEQUENCE [LARGE SCALE GENOMIC DNA]</scope>
    <source>
        <strain evidence="2 3">AArcht4T</strain>
    </source>
</reference>
<dbReference type="PANTHER" id="PTHR10491">
    <property type="entry name" value="DTDP-4-DEHYDRORHAMNOSE REDUCTASE"/>
    <property type="match status" value="1"/>
</dbReference>
<dbReference type="CDD" id="cd05254">
    <property type="entry name" value="dTDP_HR_like_SDR_e"/>
    <property type="match status" value="1"/>
</dbReference>
<comment type="caution">
    <text evidence="2">The sequence shown here is derived from an EMBL/GenBank/DDBJ whole genome shotgun (WGS) entry which is preliminary data.</text>
</comment>
<dbReference type="EC" id="1.1.1.133" evidence="2"/>
<dbReference type="Gene3D" id="3.40.50.720">
    <property type="entry name" value="NAD(P)-binding Rossmann-like Domain"/>
    <property type="match status" value="1"/>
</dbReference>
<dbReference type="NCBIfam" id="TIGR01214">
    <property type="entry name" value="rmlD"/>
    <property type="match status" value="1"/>
</dbReference>
<dbReference type="OrthoDB" id="4907at2157"/>
<dbReference type="InterPro" id="IPR029903">
    <property type="entry name" value="RmlD-like-bd"/>
</dbReference>
<dbReference type="RefSeq" id="WP_124195038.1">
    <property type="nucleotide sequence ID" value="NZ_REGA01000004.1"/>
</dbReference>
<dbReference type="EMBL" id="REGA01000004">
    <property type="protein sequence ID" value="RQG96040.1"/>
    <property type="molecule type" value="Genomic_DNA"/>
</dbReference>
<accession>A0A3N6MGS5</accession>
<dbReference type="InterPro" id="IPR036291">
    <property type="entry name" value="NAD(P)-bd_dom_sf"/>
</dbReference>
<keyword evidence="2" id="KW-0560">Oxidoreductase</keyword>
<protein>
    <submittedName>
        <fullName evidence="2">dTDP-4-dehydrorhamnose reductase</fullName>
        <ecNumber evidence="2">1.1.1.133</ecNumber>
    </submittedName>
</protein>
<evidence type="ECO:0000313" key="3">
    <source>
        <dbReference type="Proteomes" id="UP000282323"/>
    </source>
</evidence>
<dbReference type="AlphaFoldDB" id="A0A3N6MGS5"/>
<dbReference type="Pfam" id="PF04321">
    <property type="entry name" value="RmlD_sub_bind"/>
    <property type="match status" value="1"/>
</dbReference>
<organism evidence="2 3">
    <name type="scientific">Natrarchaeobius chitinivorans</name>
    <dbReference type="NCBI Taxonomy" id="1679083"/>
    <lineage>
        <taxon>Archaea</taxon>
        <taxon>Methanobacteriati</taxon>
        <taxon>Methanobacteriota</taxon>
        <taxon>Stenosarchaea group</taxon>
        <taxon>Halobacteria</taxon>
        <taxon>Halobacteriales</taxon>
        <taxon>Natrialbaceae</taxon>
        <taxon>Natrarchaeobius</taxon>
    </lineage>
</organism>
<dbReference type="Proteomes" id="UP000282323">
    <property type="component" value="Unassembled WGS sequence"/>
</dbReference>
<sequence>MDVLVLGAGGLLGSALVRRCLDRSIATVGTYHSTAPDFEIQLEHHNIRDTAAFRSLLDTYQPDTVVNCAALTDVDGCETSEATAAAINGTAPGELAGVCAARDIQFVHISTDYVFDGTATEPYTESEPTNPIQVYGESKLQGEQNVQETDAASLILRLSFVYGVRGDTTELVGFPAWVRETLRAGDDVPLFVDQQFTPTRAGQAAATILDFLETEATGIYHVASRSCVTPHEFGHKIARLQGANADLIQESERSDVSRDAPRPAYTCLDVRAVEDELGRRQPTLEDDLRAIETQFDVSE</sequence>
<keyword evidence="3" id="KW-1185">Reference proteome</keyword>
<name>A0A3N6MGS5_NATCH</name>
<evidence type="ECO:0000259" key="1">
    <source>
        <dbReference type="Pfam" id="PF04321"/>
    </source>
</evidence>
<dbReference type="InterPro" id="IPR005913">
    <property type="entry name" value="dTDP_dehydrorham_reduct"/>
</dbReference>